<dbReference type="KEGG" id="dgo:DGo_PA0313"/>
<dbReference type="GO" id="GO:0003700">
    <property type="term" value="F:DNA-binding transcription factor activity"/>
    <property type="evidence" value="ECO:0007669"/>
    <property type="project" value="InterPro"/>
</dbReference>
<dbReference type="InterPro" id="IPR036390">
    <property type="entry name" value="WH_DNA-bd_sf"/>
</dbReference>
<dbReference type="PANTHER" id="PTHR33202">
    <property type="entry name" value="ZINC UPTAKE REGULATION PROTEIN"/>
    <property type="match status" value="1"/>
</dbReference>
<feature type="binding site" evidence="7">
    <location>
        <position position="130"/>
    </location>
    <ligand>
        <name>Zn(2+)</name>
        <dbReference type="ChEBI" id="CHEBI:29105"/>
    </ligand>
</feature>
<evidence type="ECO:0000313" key="8">
    <source>
        <dbReference type="EMBL" id="AFD27199.1"/>
    </source>
</evidence>
<dbReference type="HOGENOM" id="CLU_096072_4_2_0"/>
<dbReference type="Pfam" id="PF01475">
    <property type="entry name" value="FUR"/>
    <property type="match status" value="1"/>
</dbReference>
<keyword evidence="7" id="KW-0479">Metal-binding</keyword>
<evidence type="ECO:0000256" key="2">
    <source>
        <dbReference type="ARBA" id="ARBA00022491"/>
    </source>
</evidence>
<dbReference type="Proteomes" id="UP000007575">
    <property type="component" value="Plasmid P1"/>
</dbReference>
<dbReference type="Gene3D" id="3.30.1490.190">
    <property type="match status" value="1"/>
</dbReference>
<evidence type="ECO:0000256" key="1">
    <source>
        <dbReference type="ARBA" id="ARBA00007957"/>
    </source>
</evidence>
<organism evidence="8 9">
    <name type="scientific">Deinococcus gobiensis (strain DSM 21396 / JCM 16679 / CGMCC 1.7299 / I-0)</name>
    <dbReference type="NCBI Taxonomy" id="745776"/>
    <lineage>
        <taxon>Bacteria</taxon>
        <taxon>Thermotogati</taxon>
        <taxon>Deinococcota</taxon>
        <taxon>Deinococci</taxon>
        <taxon>Deinococcales</taxon>
        <taxon>Deinococcaceae</taxon>
        <taxon>Deinococcus</taxon>
    </lineage>
</organism>
<dbReference type="PATRIC" id="fig|745776.4.peg.3347"/>
<dbReference type="InterPro" id="IPR036388">
    <property type="entry name" value="WH-like_DNA-bd_sf"/>
</dbReference>
<dbReference type="PANTHER" id="PTHR33202:SF7">
    <property type="entry name" value="FERRIC UPTAKE REGULATION PROTEIN"/>
    <property type="match status" value="1"/>
</dbReference>
<geneLocation type="plasmid" evidence="8 9">
    <name>P1</name>
</geneLocation>
<dbReference type="AlphaFoldDB" id="H8H0E7"/>
<keyword evidence="9" id="KW-1185">Reference proteome</keyword>
<evidence type="ECO:0000256" key="7">
    <source>
        <dbReference type="PIRSR" id="PIRSR602481-1"/>
    </source>
</evidence>
<feature type="binding site" evidence="7">
    <location>
        <position position="133"/>
    </location>
    <ligand>
        <name>Zn(2+)</name>
        <dbReference type="ChEBI" id="CHEBI:29105"/>
    </ligand>
</feature>
<proteinExistence type="inferred from homology"/>
<evidence type="ECO:0000313" key="9">
    <source>
        <dbReference type="Proteomes" id="UP000007575"/>
    </source>
</evidence>
<dbReference type="GO" id="GO:1900376">
    <property type="term" value="P:regulation of secondary metabolite biosynthetic process"/>
    <property type="evidence" value="ECO:0007669"/>
    <property type="project" value="TreeGrafter"/>
</dbReference>
<evidence type="ECO:0000256" key="3">
    <source>
        <dbReference type="ARBA" id="ARBA00022833"/>
    </source>
</evidence>
<gene>
    <name evidence="8" type="primary">fur</name>
    <name evidence="8" type="ordered locus">DGo_PA0313</name>
</gene>
<reference evidence="8 9" key="1">
    <citation type="journal article" date="2012" name="PLoS ONE">
        <title>Genome sequence and transcriptome analysis of the radioresistant bacterium Deinococcus gobiensis: insights into the extreme environmental adaptations.</title>
        <authorList>
            <person name="Yuan M."/>
            <person name="Chen M."/>
            <person name="Zhang W."/>
            <person name="Lu W."/>
            <person name="Wang J."/>
            <person name="Yang M."/>
            <person name="Zhao P."/>
            <person name="Tang R."/>
            <person name="Li X."/>
            <person name="Hao Y."/>
            <person name="Zhou Z."/>
            <person name="Zhan Y."/>
            <person name="Yu H."/>
            <person name="Teng C."/>
            <person name="Yan Y."/>
            <person name="Ping S."/>
            <person name="Wang Y."/>
            <person name="Lin M."/>
        </authorList>
    </citation>
    <scope>NUCLEOTIDE SEQUENCE [LARGE SCALE GENOMIC DNA]</scope>
    <source>
        <strain evidence="9">DSM 21396 / JCM 16679 / CGMCC 1.7299 / I-0</strain>
        <plasmid evidence="8">P1</plasmid>
    </source>
</reference>
<dbReference type="Gene3D" id="1.10.10.10">
    <property type="entry name" value="Winged helix-like DNA-binding domain superfamily/Winged helix DNA-binding domain"/>
    <property type="match status" value="1"/>
</dbReference>
<keyword evidence="5" id="KW-0238">DNA-binding</keyword>
<name>H8H0E7_DEIGI</name>
<feature type="binding site" evidence="7">
    <location>
        <position position="92"/>
    </location>
    <ligand>
        <name>Zn(2+)</name>
        <dbReference type="ChEBI" id="CHEBI:29105"/>
    </ligand>
</feature>
<keyword evidence="4" id="KW-0805">Transcription regulation</keyword>
<evidence type="ECO:0000256" key="4">
    <source>
        <dbReference type="ARBA" id="ARBA00023015"/>
    </source>
</evidence>
<evidence type="ECO:0000256" key="5">
    <source>
        <dbReference type="ARBA" id="ARBA00023125"/>
    </source>
</evidence>
<feature type="binding site" evidence="7">
    <location>
        <position position="95"/>
    </location>
    <ligand>
        <name>Zn(2+)</name>
        <dbReference type="ChEBI" id="CHEBI:29105"/>
    </ligand>
</feature>
<dbReference type="InterPro" id="IPR002481">
    <property type="entry name" value="FUR"/>
</dbReference>
<dbReference type="OrthoDB" id="8659436at2"/>
<dbReference type="GO" id="GO:0000976">
    <property type="term" value="F:transcription cis-regulatory region binding"/>
    <property type="evidence" value="ECO:0007669"/>
    <property type="project" value="TreeGrafter"/>
</dbReference>
<evidence type="ECO:0000256" key="6">
    <source>
        <dbReference type="ARBA" id="ARBA00023163"/>
    </source>
</evidence>
<keyword evidence="3 7" id="KW-0862">Zinc</keyword>
<keyword evidence="6" id="KW-0804">Transcription</keyword>
<sequence>MTTDLAHHLERCGLRVTQPRLTLLEFFAGTGGHFTPEEISERLRASGTPLSIATLYQNLRTFSEHGLIGEMTGPGGEARYDTNLDPHSHLVCLRCGRMVDIVLDLPELGAAAQGRGWAVTRARVDLHGVCPECQTQAAGERRGD</sequence>
<dbReference type="GO" id="GO:0008270">
    <property type="term" value="F:zinc ion binding"/>
    <property type="evidence" value="ECO:0007669"/>
    <property type="project" value="TreeGrafter"/>
</dbReference>
<comment type="similarity">
    <text evidence="1">Belongs to the Fur family.</text>
</comment>
<dbReference type="GO" id="GO:0045892">
    <property type="term" value="P:negative regulation of DNA-templated transcription"/>
    <property type="evidence" value="ECO:0007669"/>
    <property type="project" value="TreeGrafter"/>
</dbReference>
<keyword evidence="8" id="KW-0614">Plasmid</keyword>
<comment type="cofactor">
    <cofactor evidence="7">
        <name>Zn(2+)</name>
        <dbReference type="ChEBI" id="CHEBI:29105"/>
    </cofactor>
    <text evidence="7">Binds 1 zinc ion per subunit.</text>
</comment>
<accession>H8H0E7</accession>
<dbReference type="RefSeq" id="WP_014695717.1">
    <property type="nucleotide sequence ID" value="NC_017805.1"/>
</dbReference>
<dbReference type="SUPFAM" id="SSF46785">
    <property type="entry name" value="Winged helix' DNA-binding domain"/>
    <property type="match status" value="1"/>
</dbReference>
<protein>
    <submittedName>
        <fullName evidence="8">Ferric uptake regulator, Fur family</fullName>
    </submittedName>
</protein>
<dbReference type="InterPro" id="IPR043135">
    <property type="entry name" value="Fur_C"/>
</dbReference>
<keyword evidence="2" id="KW-0678">Repressor</keyword>
<dbReference type="EMBL" id="CP002192">
    <property type="protein sequence ID" value="AFD27199.1"/>
    <property type="molecule type" value="Genomic_DNA"/>
</dbReference>
<dbReference type="CDD" id="cd07153">
    <property type="entry name" value="Fur_like"/>
    <property type="match status" value="1"/>
</dbReference>